<dbReference type="InterPro" id="IPR025857">
    <property type="entry name" value="MacB_PCD"/>
</dbReference>
<dbReference type="eggNOG" id="COG0577">
    <property type="taxonomic scope" value="Bacteria"/>
</dbReference>
<keyword evidence="3 6" id="KW-0812">Transmembrane</keyword>
<evidence type="ECO:0000256" key="3">
    <source>
        <dbReference type="ARBA" id="ARBA00022692"/>
    </source>
</evidence>
<sequence>MMVFLKLAIKSLKNRAFATTLTVISIALSVALLLTVERAKRAAEEGFTQTISKTDLIVGARSGPLQLILYTVFNMGNATHNISYETYEKVKAHPAIEWTIPYSLGDGHRGFRVVGTTQDFFKHYHYRGDQQVKFAQGKEFADIWDVVVGADVARKLKYSLGDRIVVAHGVTKGEGILQHDDRPFVISGILEPTGTPLDRAVYMSLQGMEALHVDWQDGAAPAMDKVIPREQLTNELKVHTITAFFVGAKSRIETLKLQREINTYEGEPLLAIIPGATLSELWNGLSYVEGVLRMISWMVVAVGFMAMLIALTTTLNERRREMAILRAVGAKSNQILGLLVFESALLTAVGVALGLVTSWGLIAVLKPWIETEFGLYLVGPWVTRYELMYLIITLVGGTLIGLIPALRAQKLALKDGLSVRI</sequence>
<evidence type="ECO:0000256" key="6">
    <source>
        <dbReference type="SAM" id="Phobius"/>
    </source>
</evidence>
<accession>Q6MNW8</accession>
<name>Q6MNW8_BDEBA</name>
<dbReference type="Proteomes" id="UP000008080">
    <property type="component" value="Chromosome"/>
</dbReference>
<keyword evidence="5 6" id="KW-0472">Membrane</keyword>
<gene>
    <name evidence="9" type="ordered locus">Bd1112</name>
</gene>
<dbReference type="STRING" id="264462.Bd1112"/>
<keyword evidence="2" id="KW-1003">Cell membrane</keyword>
<keyword evidence="4 6" id="KW-1133">Transmembrane helix</keyword>
<dbReference type="PANTHER" id="PTHR43738">
    <property type="entry name" value="ABC TRANSPORTER, MEMBRANE PROTEIN"/>
    <property type="match status" value="1"/>
</dbReference>
<evidence type="ECO:0000256" key="1">
    <source>
        <dbReference type="ARBA" id="ARBA00004651"/>
    </source>
</evidence>
<organism evidence="9 10">
    <name type="scientific">Bdellovibrio bacteriovorus (strain ATCC 15356 / DSM 50701 / NCIMB 9529 / HD100)</name>
    <dbReference type="NCBI Taxonomy" id="264462"/>
    <lineage>
        <taxon>Bacteria</taxon>
        <taxon>Pseudomonadati</taxon>
        <taxon>Bdellovibrionota</taxon>
        <taxon>Bdellovibrionia</taxon>
        <taxon>Bdellovibrionales</taxon>
        <taxon>Pseudobdellovibrionaceae</taxon>
        <taxon>Bdellovibrio</taxon>
    </lineage>
</organism>
<dbReference type="InterPro" id="IPR003838">
    <property type="entry name" value="ABC3_permease_C"/>
</dbReference>
<dbReference type="Pfam" id="PF02687">
    <property type="entry name" value="FtsX"/>
    <property type="match status" value="1"/>
</dbReference>
<dbReference type="InterPro" id="IPR051125">
    <property type="entry name" value="ABC-4/HrtB_transporter"/>
</dbReference>
<feature type="transmembrane region" description="Helical" evidence="6">
    <location>
        <begin position="336"/>
        <end position="365"/>
    </location>
</feature>
<feature type="domain" description="ABC3 transporter permease C-terminal" evidence="7">
    <location>
        <begin position="294"/>
        <end position="406"/>
    </location>
</feature>
<feature type="transmembrane region" description="Helical" evidence="6">
    <location>
        <begin position="385"/>
        <end position="406"/>
    </location>
</feature>
<evidence type="ECO:0000259" key="8">
    <source>
        <dbReference type="Pfam" id="PF12704"/>
    </source>
</evidence>
<dbReference type="TCDB" id="3.A.1.136.2">
    <property type="family name" value="the atp-binding cassette (abc) superfamily"/>
</dbReference>
<evidence type="ECO:0000256" key="4">
    <source>
        <dbReference type="ARBA" id="ARBA00022989"/>
    </source>
</evidence>
<feature type="domain" description="MacB-like periplasmic core" evidence="8">
    <location>
        <begin position="19"/>
        <end position="212"/>
    </location>
</feature>
<dbReference type="Pfam" id="PF12704">
    <property type="entry name" value="MacB_PCD"/>
    <property type="match status" value="1"/>
</dbReference>
<dbReference type="KEGG" id="bba:Bd1112"/>
<feature type="transmembrane region" description="Helical" evidence="6">
    <location>
        <begin position="294"/>
        <end position="315"/>
    </location>
</feature>
<dbReference type="GO" id="GO:0005886">
    <property type="term" value="C:plasma membrane"/>
    <property type="evidence" value="ECO:0007669"/>
    <property type="project" value="UniProtKB-SubCell"/>
</dbReference>
<keyword evidence="10" id="KW-1185">Reference proteome</keyword>
<comment type="subcellular location">
    <subcellularLocation>
        <location evidence="1">Cell membrane</location>
        <topology evidence="1">Multi-pass membrane protein</topology>
    </subcellularLocation>
</comment>
<reference evidence="9 10" key="1">
    <citation type="journal article" date="2004" name="Science">
        <title>A predator unmasked: life cycle of Bdellovibrio bacteriovorus from a genomic perspective.</title>
        <authorList>
            <person name="Rendulic S."/>
            <person name="Jagtap P."/>
            <person name="Rosinus A."/>
            <person name="Eppinger M."/>
            <person name="Baar C."/>
            <person name="Lanz C."/>
            <person name="Keller H."/>
            <person name="Lambert C."/>
            <person name="Evans K.J."/>
            <person name="Goesmann A."/>
            <person name="Meyer F."/>
            <person name="Sockett R.E."/>
            <person name="Schuster S.C."/>
        </authorList>
    </citation>
    <scope>NUCLEOTIDE SEQUENCE [LARGE SCALE GENOMIC DNA]</scope>
    <source>
        <strain evidence="10">ATCC 15356 / DSM 50701 / NCIMB 9529 / HD100</strain>
    </source>
</reference>
<evidence type="ECO:0000256" key="2">
    <source>
        <dbReference type="ARBA" id="ARBA00022475"/>
    </source>
</evidence>
<evidence type="ECO:0000259" key="7">
    <source>
        <dbReference type="Pfam" id="PF02687"/>
    </source>
</evidence>
<dbReference type="HOGENOM" id="CLU_035316_1_0_7"/>
<evidence type="ECO:0000313" key="9">
    <source>
        <dbReference type="EMBL" id="CAE79033.1"/>
    </source>
</evidence>
<evidence type="ECO:0000256" key="5">
    <source>
        <dbReference type="ARBA" id="ARBA00023136"/>
    </source>
</evidence>
<protein>
    <submittedName>
        <fullName evidence="9">ABC-type antimicrobial peptide transporter, permease component</fullName>
    </submittedName>
</protein>
<dbReference type="PANTHER" id="PTHR43738:SF2">
    <property type="entry name" value="ABC TRANSPORTER PERMEASE"/>
    <property type="match status" value="1"/>
</dbReference>
<proteinExistence type="predicted"/>
<dbReference type="EMBL" id="BX842649">
    <property type="protein sequence ID" value="CAE79033.1"/>
    <property type="molecule type" value="Genomic_DNA"/>
</dbReference>
<dbReference type="AlphaFoldDB" id="Q6MNW8"/>
<evidence type="ECO:0000313" key="10">
    <source>
        <dbReference type="Proteomes" id="UP000008080"/>
    </source>
</evidence>